<keyword evidence="6" id="KW-1000">Mitochondrion outer membrane</keyword>
<dbReference type="InterPro" id="IPR017927">
    <property type="entry name" value="FAD-bd_FR_type"/>
</dbReference>
<evidence type="ECO:0000256" key="2">
    <source>
        <dbReference type="ARBA" id="ARBA00004572"/>
    </source>
</evidence>
<dbReference type="PROSITE" id="PS51384">
    <property type="entry name" value="FAD_FR"/>
    <property type="match status" value="1"/>
</dbReference>
<keyword evidence="11" id="KW-0496">Mitochondrion</keyword>
<dbReference type="SUPFAM" id="SSF63380">
    <property type="entry name" value="Riboflavin synthase domain-like"/>
    <property type="match status" value="1"/>
</dbReference>
<dbReference type="PANTHER" id="PTHR19370:SF171">
    <property type="entry name" value="NADH-CYTOCHROME B5 REDUCTASE 2"/>
    <property type="match status" value="1"/>
</dbReference>
<gene>
    <name evidence="18" type="ORF">BON22_4504</name>
    <name evidence="17" type="ORF">CYFA0S_03e02498g</name>
</gene>
<dbReference type="Gene3D" id="2.40.30.10">
    <property type="entry name" value="Translation factors"/>
    <property type="match status" value="1"/>
</dbReference>
<dbReference type="AlphaFoldDB" id="A0A061AVF3"/>
<evidence type="ECO:0000256" key="10">
    <source>
        <dbReference type="ARBA" id="ARBA00023027"/>
    </source>
</evidence>
<evidence type="ECO:0000256" key="14">
    <source>
        <dbReference type="PIRSR" id="PIRSR601834-1"/>
    </source>
</evidence>
<feature type="binding site" evidence="14">
    <location>
        <position position="117"/>
    </location>
    <ligand>
        <name>FAD</name>
        <dbReference type="ChEBI" id="CHEBI:57692"/>
    </ligand>
</feature>
<feature type="binding site" evidence="14">
    <location>
        <position position="101"/>
    </location>
    <ligand>
        <name>FAD</name>
        <dbReference type="ChEBI" id="CHEBI:57692"/>
    </ligand>
</feature>
<keyword evidence="10 15" id="KW-0520">NAD</keyword>
<evidence type="ECO:0000259" key="16">
    <source>
        <dbReference type="PROSITE" id="PS51384"/>
    </source>
</evidence>
<accession>A0A061AVF3</accession>
<evidence type="ECO:0000256" key="11">
    <source>
        <dbReference type="ARBA" id="ARBA00023128"/>
    </source>
</evidence>
<evidence type="ECO:0000256" key="7">
    <source>
        <dbReference type="ARBA" id="ARBA00022827"/>
    </source>
</evidence>
<evidence type="ECO:0000256" key="3">
    <source>
        <dbReference type="ARBA" id="ARBA00006105"/>
    </source>
</evidence>
<feature type="binding site" evidence="14">
    <location>
        <position position="102"/>
    </location>
    <ligand>
        <name>FAD</name>
        <dbReference type="ChEBI" id="CHEBI:57692"/>
    </ligand>
</feature>
<dbReference type="SUPFAM" id="SSF52343">
    <property type="entry name" value="Ferredoxin reductase-like, C-terminal NADP-linked domain"/>
    <property type="match status" value="1"/>
</dbReference>
<dbReference type="InterPro" id="IPR017938">
    <property type="entry name" value="Riboflavin_synthase-like_b-brl"/>
</dbReference>
<feature type="binding site" evidence="14">
    <location>
        <position position="168"/>
    </location>
    <ligand>
        <name>FAD</name>
        <dbReference type="ChEBI" id="CHEBI:57692"/>
    </ligand>
</feature>
<feature type="binding site" evidence="14">
    <location>
        <position position="119"/>
    </location>
    <ligand>
        <name>FAD</name>
        <dbReference type="ChEBI" id="CHEBI:57692"/>
    </ligand>
</feature>
<evidence type="ECO:0000256" key="1">
    <source>
        <dbReference type="ARBA" id="ARBA00001974"/>
    </source>
</evidence>
<keyword evidence="8" id="KW-1133">Transmembrane helix</keyword>
<sequence>MSLISRFASQRTAIITGAVGLAAAGVIAHSFSTVAYNEPSVAFKNKDEWINLKLAKFEDVSPDARKFTFAFESPDQKSGLITASCVFFKYVTEKGNNVVRPYTPVSDTEQTGTIEFVIKKYETGKMGNHLFGLKENDTIAVKGPIVKWPLKPNEFEKVTLIGGGSGITPLYQLLHQITKDPQEKTKVHLVYGNKTANDILLKKELDEIASKHSDRVQVTYFLDKEDSSVKAETGYITKEWLKANIPGADAKHHVFVCGPPPLYKAVSGEKVSPTDQGEVTGALADLGFTKEHVFKF</sequence>
<keyword evidence="9 15" id="KW-0560">Oxidoreductase</keyword>
<evidence type="ECO:0000256" key="15">
    <source>
        <dbReference type="RuleBase" id="RU361226"/>
    </source>
</evidence>
<dbReference type="PANTHER" id="PTHR19370">
    <property type="entry name" value="NADH-CYTOCHROME B5 REDUCTASE"/>
    <property type="match status" value="1"/>
</dbReference>
<feature type="binding site" evidence="14">
    <location>
        <position position="126"/>
    </location>
    <ligand>
        <name>FAD</name>
        <dbReference type="ChEBI" id="CHEBI:57692"/>
    </ligand>
</feature>
<evidence type="ECO:0000256" key="9">
    <source>
        <dbReference type="ARBA" id="ARBA00023002"/>
    </source>
</evidence>
<dbReference type="FunFam" id="3.40.50.80:FF:000009">
    <property type="entry name" value="NADH-cytochrome b5 reductase"/>
    <property type="match status" value="1"/>
</dbReference>
<feature type="binding site" evidence="14">
    <location>
        <position position="100"/>
    </location>
    <ligand>
        <name>FAD</name>
        <dbReference type="ChEBI" id="CHEBI:57692"/>
    </ligand>
</feature>
<keyword evidence="19" id="KW-1185">Reference proteome</keyword>
<dbReference type="Pfam" id="PF00970">
    <property type="entry name" value="FAD_binding_6"/>
    <property type="match status" value="1"/>
</dbReference>
<dbReference type="EC" id="1.6.2.2" evidence="15"/>
<dbReference type="OrthoDB" id="432685at2759"/>
<feature type="binding site" evidence="14">
    <location>
        <position position="125"/>
    </location>
    <ligand>
        <name>FAD</name>
        <dbReference type="ChEBI" id="CHEBI:57692"/>
    </ligand>
</feature>
<keyword evidence="4 14" id="KW-0285">Flavoprotein</keyword>
<comment type="similarity">
    <text evidence="3 15">Belongs to the flavoprotein pyridine nucleotide cytochrome reductase family.</text>
</comment>
<keyword evidence="7 14" id="KW-0274">FAD</keyword>
<dbReference type="CDD" id="cd06183">
    <property type="entry name" value="cyt_b5_reduct_like"/>
    <property type="match status" value="1"/>
</dbReference>
<dbReference type="PRINTS" id="PR00406">
    <property type="entry name" value="CYTB5RDTASE"/>
</dbReference>
<dbReference type="VEuPathDB" id="FungiDB:BON22_4504"/>
<dbReference type="Proteomes" id="UP000189513">
    <property type="component" value="Unassembled WGS sequence"/>
</dbReference>
<dbReference type="PRINTS" id="PR00371">
    <property type="entry name" value="FPNCR"/>
</dbReference>
<evidence type="ECO:0000313" key="19">
    <source>
        <dbReference type="Proteomes" id="UP000189513"/>
    </source>
</evidence>
<dbReference type="InterPro" id="IPR039261">
    <property type="entry name" value="FNR_nucleotide-bd"/>
</dbReference>
<dbReference type="GO" id="GO:0006696">
    <property type="term" value="P:ergosterol biosynthetic process"/>
    <property type="evidence" value="ECO:0007669"/>
    <property type="project" value="TreeGrafter"/>
</dbReference>
<dbReference type="STRING" id="36022.A0A061AVF3"/>
<reference evidence="17" key="1">
    <citation type="journal article" date="2014" name="Genome Announc.">
        <title>Genome sequence of the yeast Cyberlindnera fabianii (Hansenula fabianii).</title>
        <authorList>
            <person name="Freel K.C."/>
            <person name="Sarilar V."/>
            <person name="Neuveglise C."/>
            <person name="Devillers H."/>
            <person name="Friedrich A."/>
            <person name="Schacherer J."/>
        </authorList>
    </citation>
    <scope>NUCLEOTIDE SEQUENCE</scope>
    <source>
        <strain evidence="17">YJS4271</strain>
    </source>
</reference>
<evidence type="ECO:0000256" key="13">
    <source>
        <dbReference type="ARBA" id="ARBA00047682"/>
    </source>
</evidence>
<evidence type="ECO:0000313" key="17">
    <source>
        <dbReference type="EMBL" id="CDR39360.1"/>
    </source>
</evidence>
<comment type="catalytic activity">
    <reaction evidence="13 15">
        <text>2 Fe(III)-[cytochrome b5] + NADH = 2 Fe(II)-[cytochrome b5] + NAD(+) + H(+)</text>
        <dbReference type="Rhea" id="RHEA:46680"/>
        <dbReference type="Rhea" id="RHEA-COMP:10438"/>
        <dbReference type="Rhea" id="RHEA-COMP:10439"/>
        <dbReference type="ChEBI" id="CHEBI:15378"/>
        <dbReference type="ChEBI" id="CHEBI:29033"/>
        <dbReference type="ChEBI" id="CHEBI:29034"/>
        <dbReference type="ChEBI" id="CHEBI:57540"/>
        <dbReference type="ChEBI" id="CHEBI:57945"/>
        <dbReference type="EC" id="1.6.2.2"/>
    </reaction>
</comment>
<evidence type="ECO:0000256" key="4">
    <source>
        <dbReference type="ARBA" id="ARBA00022630"/>
    </source>
</evidence>
<dbReference type="EMBL" id="LK052888">
    <property type="protein sequence ID" value="CDR39360.1"/>
    <property type="molecule type" value="Genomic_DNA"/>
</dbReference>
<dbReference type="Pfam" id="PF00175">
    <property type="entry name" value="NAD_binding_1"/>
    <property type="match status" value="1"/>
</dbReference>
<reference evidence="18" key="3">
    <citation type="submission" date="2017-01" db="EMBL/GenBank/DDBJ databases">
        <authorList>
            <person name="Mah S.A."/>
            <person name="Swanson W.J."/>
            <person name="Moy G.W."/>
            <person name="Vacquier V.D."/>
        </authorList>
    </citation>
    <scope>NUCLEOTIDE SEQUENCE [LARGE SCALE GENOMIC DNA]</scope>
    <source>
        <strain evidence="18">65</strain>
    </source>
</reference>
<feature type="domain" description="FAD-binding FR-type" evidence="16">
    <location>
        <begin position="47"/>
        <end position="151"/>
    </location>
</feature>
<reference evidence="19" key="2">
    <citation type="journal article" date="2017" name="Genome Announc.">
        <title>Genome sequences of Cyberlindnera fabianii 65, Pichia kudriavzevii 129, and Saccharomyces cerevisiae 131 isolated from fermented masau fruits in Zimbabwe.</title>
        <authorList>
            <person name="van Rijswijck I.M.H."/>
            <person name="Derks M.F.L."/>
            <person name="Abee T."/>
            <person name="de Ridder D."/>
            <person name="Smid E.J."/>
        </authorList>
    </citation>
    <scope>NUCLEOTIDE SEQUENCE [LARGE SCALE GENOMIC DNA]</scope>
    <source>
        <strain evidence="19">65</strain>
    </source>
</reference>
<dbReference type="InterPro" id="IPR008333">
    <property type="entry name" value="Cbr1-like_FAD-bd_dom"/>
</dbReference>
<organism evidence="17">
    <name type="scientific">Cyberlindnera fabianii</name>
    <name type="common">Yeast</name>
    <name type="synonym">Hansenula fabianii</name>
    <dbReference type="NCBI Taxonomy" id="36022"/>
    <lineage>
        <taxon>Eukaryota</taxon>
        <taxon>Fungi</taxon>
        <taxon>Dikarya</taxon>
        <taxon>Ascomycota</taxon>
        <taxon>Saccharomycotina</taxon>
        <taxon>Saccharomycetes</taxon>
        <taxon>Phaffomycetales</taxon>
        <taxon>Phaffomycetaceae</taxon>
        <taxon>Cyberlindnera</taxon>
    </lineage>
</organism>
<name>A0A061AVF3_CYBFA</name>
<comment type="cofactor">
    <cofactor evidence="1 14 15">
        <name>FAD</name>
        <dbReference type="ChEBI" id="CHEBI:57692"/>
    </cofactor>
</comment>
<dbReference type="GO" id="GO:0005741">
    <property type="term" value="C:mitochondrial outer membrane"/>
    <property type="evidence" value="ECO:0007669"/>
    <property type="project" value="UniProtKB-SubCell"/>
</dbReference>
<evidence type="ECO:0000256" key="6">
    <source>
        <dbReference type="ARBA" id="ARBA00022787"/>
    </source>
</evidence>
<evidence type="ECO:0000256" key="8">
    <source>
        <dbReference type="ARBA" id="ARBA00022989"/>
    </source>
</evidence>
<keyword evidence="12" id="KW-0472">Membrane</keyword>
<dbReference type="GO" id="GO:0090524">
    <property type="term" value="F:cytochrome-b5 reductase activity, acting on NADH"/>
    <property type="evidence" value="ECO:0007669"/>
    <property type="project" value="UniProtKB-EC"/>
</dbReference>
<comment type="subcellular location">
    <subcellularLocation>
        <location evidence="2">Mitochondrion outer membrane</location>
        <topology evidence="2">Single-pass membrane protein</topology>
    </subcellularLocation>
</comment>
<dbReference type="FunFam" id="2.40.30.10:FF:000032">
    <property type="entry name" value="NADH-cytochrome b5 reductase"/>
    <property type="match status" value="1"/>
</dbReference>
<dbReference type="InterPro" id="IPR001834">
    <property type="entry name" value="CBR-like"/>
</dbReference>
<evidence type="ECO:0000313" key="18">
    <source>
        <dbReference type="EMBL" id="ONH65561.1"/>
    </source>
</evidence>
<dbReference type="InterPro" id="IPR001433">
    <property type="entry name" value="OxRdtase_FAD/NAD-bd"/>
</dbReference>
<protein>
    <recommendedName>
        <fullName evidence="15">NADH-cytochrome b5 reductase</fullName>
        <ecNumber evidence="15">1.6.2.2</ecNumber>
    </recommendedName>
</protein>
<dbReference type="OMA" id="KGPEMQK"/>
<dbReference type="Gene3D" id="3.40.50.80">
    <property type="entry name" value="Nucleotide-binding domain of ferredoxin-NADP reductase (FNR) module"/>
    <property type="match status" value="1"/>
</dbReference>
<dbReference type="InterPro" id="IPR001709">
    <property type="entry name" value="Flavoprot_Pyr_Nucl_cyt_Rdtase"/>
</dbReference>
<evidence type="ECO:0000256" key="12">
    <source>
        <dbReference type="ARBA" id="ARBA00023136"/>
    </source>
</evidence>
<evidence type="ECO:0000256" key="5">
    <source>
        <dbReference type="ARBA" id="ARBA00022692"/>
    </source>
</evidence>
<keyword evidence="5" id="KW-0812">Transmembrane</keyword>
<dbReference type="EMBL" id="MPUK01000010">
    <property type="protein sequence ID" value="ONH65561.1"/>
    <property type="molecule type" value="Genomic_DNA"/>
</dbReference>
<proteinExistence type="inferred from homology"/>